<gene>
    <name evidence="2" type="ORF">BISU_2034</name>
</gene>
<organism evidence="2 3">
    <name type="scientific">Bifidobacterium subtile</name>
    <dbReference type="NCBI Taxonomy" id="77635"/>
    <lineage>
        <taxon>Bacteria</taxon>
        <taxon>Bacillati</taxon>
        <taxon>Actinomycetota</taxon>
        <taxon>Actinomycetes</taxon>
        <taxon>Bifidobacteriales</taxon>
        <taxon>Bifidobacteriaceae</taxon>
        <taxon>Bifidobacterium</taxon>
    </lineage>
</organism>
<reference evidence="2 3" key="1">
    <citation type="submission" date="2014-03" db="EMBL/GenBank/DDBJ databases">
        <title>Genomics of Bifidobacteria.</title>
        <authorList>
            <person name="Ventura M."/>
            <person name="Milani C."/>
            <person name="Lugli G.A."/>
        </authorList>
    </citation>
    <scope>NUCLEOTIDE SEQUENCE [LARGE SCALE GENOMIC DNA]</scope>
    <source>
        <strain evidence="2 3">LMG 11597</strain>
    </source>
</reference>
<accession>A0A087DTI1</accession>
<proteinExistence type="predicted"/>
<feature type="region of interest" description="Disordered" evidence="1">
    <location>
        <begin position="1"/>
        <end position="22"/>
    </location>
</feature>
<evidence type="ECO:0000313" key="2">
    <source>
        <dbReference type="EMBL" id="KFI98831.1"/>
    </source>
</evidence>
<dbReference type="Proteomes" id="UP000029055">
    <property type="component" value="Unassembled WGS sequence"/>
</dbReference>
<name>A0A087DTI1_9BIFI</name>
<protein>
    <submittedName>
        <fullName evidence="2">Uncharacterized protein</fullName>
    </submittedName>
</protein>
<dbReference type="OrthoDB" id="9895063at2"/>
<keyword evidence="3" id="KW-1185">Reference proteome</keyword>
<evidence type="ECO:0000313" key="3">
    <source>
        <dbReference type="Proteomes" id="UP000029055"/>
    </source>
</evidence>
<comment type="caution">
    <text evidence="2">The sequence shown here is derived from an EMBL/GenBank/DDBJ whole genome shotgun (WGS) entry which is preliminary data.</text>
</comment>
<feature type="compositionally biased region" description="Polar residues" evidence="1">
    <location>
        <begin position="1"/>
        <end position="10"/>
    </location>
</feature>
<sequence length="89" mass="9673">MNEGQASSGSVGRPATITKEDSARVEELISRADWADNYAAEAAEDADLGDGGFHSEADRLRREADAIARKYGFEDLDALCDHLDQQDSQ</sequence>
<dbReference type="GeneID" id="78126928"/>
<dbReference type="RefSeq" id="WP_024463936.1">
    <property type="nucleotide sequence ID" value="NZ_CP062939.1"/>
</dbReference>
<dbReference type="EMBL" id="JGZR01000016">
    <property type="protein sequence ID" value="KFI98831.1"/>
    <property type="molecule type" value="Genomic_DNA"/>
</dbReference>
<evidence type="ECO:0000256" key="1">
    <source>
        <dbReference type="SAM" id="MobiDB-lite"/>
    </source>
</evidence>
<dbReference type="AlphaFoldDB" id="A0A087DTI1"/>